<accession>A0ABV6P6C3</accession>
<name>A0ABV6P6C3_9ACTN</name>
<dbReference type="Proteomes" id="UP001589894">
    <property type="component" value="Unassembled WGS sequence"/>
</dbReference>
<feature type="transmembrane region" description="Helical" evidence="1">
    <location>
        <begin position="99"/>
        <end position="117"/>
    </location>
</feature>
<organism evidence="2 3">
    <name type="scientific">Plantactinospora siamensis</name>
    <dbReference type="NCBI Taxonomy" id="555372"/>
    <lineage>
        <taxon>Bacteria</taxon>
        <taxon>Bacillati</taxon>
        <taxon>Actinomycetota</taxon>
        <taxon>Actinomycetes</taxon>
        <taxon>Micromonosporales</taxon>
        <taxon>Micromonosporaceae</taxon>
        <taxon>Plantactinospora</taxon>
    </lineage>
</organism>
<evidence type="ECO:0000256" key="1">
    <source>
        <dbReference type="SAM" id="Phobius"/>
    </source>
</evidence>
<keyword evidence="1" id="KW-0812">Transmembrane</keyword>
<sequence>MELAYLTDRAGLACHLGIAALRRAGAVRAAPLSTLVADGPPPARSAPLVRALHAATRSPATWSAVRNAPAVVAVLRQLVSRLHRDGWLLSRRQRRAIRLAVVPLYLVPALVPIRLVAGGGRTGGPAAVVGLLFAGAATLLTAWRLSEIPEVGRAGRRLLRRERREHAELAPGRRPRYGERPAGDLLRAMALFGPRPLLTLDPAFAGLVGIQEVTLTPFPGDVRPAPEGRDATRAGGSRLVAALSGRDPAARIRRTR</sequence>
<dbReference type="InterPro" id="IPR026467">
    <property type="entry name" value="Ser/Gly_Cys_C_dom"/>
</dbReference>
<evidence type="ECO:0000313" key="2">
    <source>
        <dbReference type="EMBL" id="MFC0568591.1"/>
    </source>
</evidence>
<feature type="transmembrane region" description="Helical" evidence="1">
    <location>
        <begin position="123"/>
        <end position="143"/>
    </location>
</feature>
<keyword evidence="3" id="KW-1185">Reference proteome</keyword>
<comment type="caution">
    <text evidence="2">The sequence shown here is derived from an EMBL/GenBank/DDBJ whole genome shotgun (WGS) entry which is preliminary data.</text>
</comment>
<dbReference type="RefSeq" id="WP_377344140.1">
    <property type="nucleotide sequence ID" value="NZ_JBHLUE010000036.1"/>
</dbReference>
<proteinExistence type="predicted"/>
<protein>
    <submittedName>
        <fullName evidence="2">TIGR04222 domain-containing membrane protein</fullName>
    </submittedName>
</protein>
<dbReference type="NCBIfam" id="TIGR04222">
    <property type="entry name" value="near_uncomplex"/>
    <property type="match status" value="1"/>
</dbReference>
<keyword evidence="1" id="KW-1133">Transmembrane helix</keyword>
<dbReference type="EMBL" id="JBHLUE010000036">
    <property type="protein sequence ID" value="MFC0568591.1"/>
    <property type="molecule type" value="Genomic_DNA"/>
</dbReference>
<keyword evidence="1" id="KW-0472">Membrane</keyword>
<reference evidence="2 3" key="1">
    <citation type="submission" date="2024-09" db="EMBL/GenBank/DDBJ databases">
        <authorList>
            <person name="Sun Q."/>
            <person name="Mori K."/>
        </authorList>
    </citation>
    <scope>NUCLEOTIDE SEQUENCE [LARGE SCALE GENOMIC DNA]</scope>
    <source>
        <strain evidence="2 3">TBRC 2205</strain>
    </source>
</reference>
<evidence type="ECO:0000313" key="3">
    <source>
        <dbReference type="Proteomes" id="UP001589894"/>
    </source>
</evidence>
<gene>
    <name evidence="2" type="ORF">ACFFHU_31215</name>
</gene>